<comment type="caution">
    <text evidence="2">The sequence shown here is derived from an EMBL/GenBank/DDBJ whole genome shotgun (WGS) entry which is preliminary data.</text>
</comment>
<feature type="domain" description="Methyltransferase type 11" evidence="1">
    <location>
        <begin position="64"/>
        <end position="180"/>
    </location>
</feature>
<evidence type="ECO:0000313" key="2">
    <source>
        <dbReference type="EMBL" id="KAK6355539.1"/>
    </source>
</evidence>
<dbReference type="Pfam" id="PF08241">
    <property type="entry name" value="Methyltransf_11"/>
    <property type="match status" value="1"/>
</dbReference>
<dbReference type="AlphaFoldDB" id="A0AAV9V9P2"/>
<organism evidence="2 3">
    <name type="scientific">Orbilia brochopaga</name>
    <dbReference type="NCBI Taxonomy" id="3140254"/>
    <lineage>
        <taxon>Eukaryota</taxon>
        <taxon>Fungi</taxon>
        <taxon>Dikarya</taxon>
        <taxon>Ascomycota</taxon>
        <taxon>Pezizomycotina</taxon>
        <taxon>Orbiliomycetes</taxon>
        <taxon>Orbiliales</taxon>
        <taxon>Orbiliaceae</taxon>
        <taxon>Orbilia</taxon>
    </lineage>
</organism>
<dbReference type="SUPFAM" id="SSF53335">
    <property type="entry name" value="S-adenosyl-L-methionine-dependent methyltransferases"/>
    <property type="match status" value="1"/>
</dbReference>
<dbReference type="GO" id="GO:0008757">
    <property type="term" value="F:S-adenosylmethionine-dependent methyltransferase activity"/>
    <property type="evidence" value="ECO:0007669"/>
    <property type="project" value="InterPro"/>
</dbReference>
<dbReference type="EMBL" id="JAVHNQ010000002">
    <property type="protein sequence ID" value="KAK6355539.1"/>
    <property type="molecule type" value="Genomic_DNA"/>
</dbReference>
<dbReference type="PANTHER" id="PTHR42912:SF95">
    <property type="entry name" value="METHYLTRANSFERASE TYPE 11 DOMAIN-CONTAINING PROTEIN"/>
    <property type="match status" value="1"/>
</dbReference>
<name>A0AAV9V9P2_9PEZI</name>
<evidence type="ECO:0000313" key="3">
    <source>
        <dbReference type="Proteomes" id="UP001375240"/>
    </source>
</evidence>
<dbReference type="CDD" id="cd02440">
    <property type="entry name" value="AdoMet_MTases"/>
    <property type="match status" value="1"/>
</dbReference>
<protein>
    <recommendedName>
        <fullName evidence="1">Methyltransferase type 11 domain-containing protein</fullName>
    </recommendedName>
</protein>
<dbReference type="InterPro" id="IPR029063">
    <property type="entry name" value="SAM-dependent_MTases_sf"/>
</dbReference>
<dbReference type="InterPro" id="IPR013216">
    <property type="entry name" value="Methyltransf_11"/>
</dbReference>
<dbReference type="PANTHER" id="PTHR42912">
    <property type="entry name" value="METHYLTRANSFERASE"/>
    <property type="match status" value="1"/>
</dbReference>
<proteinExistence type="predicted"/>
<dbReference type="InterPro" id="IPR050508">
    <property type="entry name" value="Methyltransf_Superfamily"/>
</dbReference>
<reference evidence="2 3" key="1">
    <citation type="submission" date="2019-10" db="EMBL/GenBank/DDBJ databases">
        <authorList>
            <person name="Palmer J.M."/>
        </authorList>
    </citation>
    <scope>NUCLEOTIDE SEQUENCE [LARGE SCALE GENOMIC DNA]</scope>
    <source>
        <strain evidence="2 3">TWF696</strain>
    </source>
</reference>
<gene>
    <name evidence="2" type="ORF">TWF696_004638</name>
</gene>
<evidence type="ECO:0000259" key="1">
    <source>
        <dbReference type="Pfam" id="PF08241"/>
    </source>
</evidence>
<sequence>MTSSTDNTVHPLASSAFTVSGSSGLYDRARPSYPPAALTRIFDALHAYYDTRSGPSGGCGLNIVEVGAGTGIFSRVLLRPPAGVTTHDVTVAKLVAVEPSSGMRDSFREGMQRIGVPVGSNGPSGVEVAQVVDGTFDRIPVIDGWADAVVIAQAFHWSHGHYGAAMREIARVLRRGAPLILVWNLEDRSLPAHPWVPHVRDAYEAHEQGTPQYRLGLWKAIFEMDEFRENFGRDYEYVEVKWTLPTSADGVVERVMSKSYITALGETDRAAVERRVRDVLTREEKVWVDEKDGMFEYPYATDLYVIWRK</sequence>
<dbReference type="Proteomes" id="UP001375240">
    <property type="component" value="Unassembled WGS sequence"/>
</dbReference>
<accession>A0AAV9V9P2</accession>
<dbReference type="Gene3D" id="3.40.50.150">
    <property type="entry name" value="Vaccinia Virus protein VP39"/>
    <property type="match status" value="1"/>
</dbReference>
<keyword evidence="3" id="KW-1185">Reference proteome</keyword>